<evidence type="ECO:0000313" key="7">
    <source>
        <dbReference type="Proteomes" id="UP000018461"/>
    </source>
</evidence>
<dbReference type="UniPathway" id="UPA00056">
    <property type="reaction ID" value="UER00093"/>
</dbReference>
<evidence type="ECO:0000256" key="4">
    <source>
        <dbReference type="HAMAP-Rule" id="MF_00108"/>
    </source>
</evidence>
<dbReference type="Gene3D" id="3.90.550.10">
    <property type="entry name" value="Spore Coat Polysaccharide Biosynthesis Protein SpsA, Chain A"/>
    <property type="match status" value="1"/>
</dbReference>
<keyword evidence="3 4" id="KW-0414">Isoprene biosynthesis</keyword>
<comment type="catalytic activity">
    <reaction evidence="4">
        <text>2-C-methyl-D-erythritol 4-phosphate + CTP + H(+) = 4-CDP-2-C-methyl-D-erythritol + diphosphate</text>
        <dbReference type="Rhea" id="RHEA:13429"/>
        <dbReference type="ChEBI" id="CHEBI:15378"/>
        <dbReference type="ChEBI" id="CHEBI:33019"/>
        <dbReference type="ChEBI" id="CHEBI:37563"/>
        <dbReference type="ChEBI" id="CHEBI:57823"/>
        <dbReference type="ChEBI" id="CHEBI:58262"/>
        <dbReference type="EC" id="2.7.7.60"/>
    </reaction>
</comment>
<comment type="similarity">
    <text evidence="4">Belongs to the IspD/TarI cytidylyltransferase family. IspD subfamily.</text>
</comment>
<dbReference type="InterPro" id="IPR001228">
    <property type="entry name" value="IspD"/>
</dbReference>
<dbReference type="GO" id="GO:0050518">
    <property type="term" value="F:2-C-methyl-D-erythritol 4-phosphate cytidylyltransferase activity"/>
    <property type="evidence" value="ECO:0007669"/>
    <property type="project" value="UniProtKB-UniRule"/>
</dbReference>
<dbReference type="FunFam" id="3.90.550.10:FF:000003">
    <property type="entry name" value="2-C-methyl-D-erythritol 4-phosphate cytidylyltransferase"/>
    <property type="match status" value="1"/>
</dbReference>
<dbReference type="EMBL" id="AFZC02000003">
    <property type="protein sequence ID" value="EHL11296.1"/>
    <property type="molecule type" value="Genomic_DNA"/>
</dbReference>
<dbReference type="SUPFAM" id="SSF53448">
    <property type="entry name" value="Nucleotide-diphospho-sugar transferases"/>
    <property type="match status" value="1"/>
</dbReference>
<protein>
    <recommendedName>
        <fullName evidence="4">2-C-methyl-D-erythritol 4-phosphate cytidylyltransferase</fullName>
        <ecNumber evidence="4">2.7.7.60</ecNumber>
    </recommendedName>
    <alternativeName>
        <fullName evidence="4">4-diphosphocytidyl-2C-methyl-D-erythritol synthase</fullName>
    </alternativeName>
    <alternativeName>
        <fullName evidence="4">MEP cytidylyltransferase</fullName>
        <shortName evidence="4">MCT</shortName>
    </alternativeName>
</protein>
<dbReference type="STRING" id="796943.HMPREF9625_00863"/>
<evidence type="ECO:0000313" key="6">
    <source>
        <dbReference type="EMBL" id="EHL11296.1"/>
    </source>
</evidence>
<name>G9WND0_9FIRM</name>
<comment type="pathway">
    <text evidence="4">Isoprenoid biosynthesis; isopentenyl diphosphate biosynthesis via DXP pathway; isopentenyl diphosphate from 1-deoxy-D-xylulose 5-phosphate: step 2/6.</text>
</comment>
<evidence type="ECO:0000256" key="2">
    <source>
        <dbReference type="ARBA" id="ARBA00022695"/>
    </source>
</evidence>
<dbReference type="HAMAP" id="MF_00108">
    <property type="entry name" value="IspD"/>
    <property type="match status" value="1"/>
</dbReference>
<keyword evidence="1 4" id="KW-0808">Transferase</keyword>
<feature type="site" description="Positions MEP for the nucleophilic attack" evidence="4">
    <location>
        <position position="258"/>
    </location>
</feature>
<dbReference type="GO" id="GO:0019288">
    <property type="term" value="P:isopentenyl diphosphate biosynthetic process, methylerythritol 4-phosphate pathway"/>
    <property type="evidence" value="ECO:0007669"/>
    <property type="project" value="UniProtKB-UniRule"/>
</dbReference>
<dbReference type="RefSeq" id="WP_009534721.1">
    <property type="nucleotide sequence ID" value="NZ_KE148312.1"/>
</dbReference>
<gene>
    <name evidence="4" type="primary">ispD</name>
    <name evidence="6" type="ORF">HMPREF9625_00863</name>
</gene>
<dbReference type="CDD" id="cd02516">
    <property type="entry name" value="CDP-ME_synthetase"/>
    <property type="match status" value="1"/>
</dbReference>
<dbReference type="PANTHER" id="PTHR32125">
    <property type="entry name" value="2-C-METHYL-D-ERYTHRITOL 4-PHOSPHATE CYTIDYLYLTRANSFERASE, CHLOROPLASTIC"/>
    <property type="match status" value="1"/>
</dbReference>
<feature type="site" description="Positions MEP for the nucleophilic attack" evidence="4">
    <location>
        <position position="197"/>
    </location>
</feature>
<dbReference type="InterPro" id="IPR050088">
    <property type="entry name" value="IspD/TarI_cytidylyltransf_bact"/>
</dbReference>
<dbReference type="HOGENOM" id="CLU_061281_2_2_9"/>
<dbReference type="Pfam" id="PF01128">
    <property type="entry name" value="IspD"/>
    <property type="match status" value="1"/>
</dbReference>
<keyword evidence="2 4" id="KW-0548">Nucleotidyltransferase</keyword>
<evidence type="ECO:0000256" key="3">
    <source>
        <dbReference type="ARBA" id="ARBA00023229"/>
    </source>
</evidence>
<evidence type="ECO:0000256" key="5">
    <source>
        <dbReference type="SAM" id="MobiDB-lite"/>
    </source>
</evidence>
<comment type="function">
    <text evidence="4">Catalyzes the formation of 4-diphosphocytidyl-2-C-methyl-D-erythritol from CTP and 2-C-methyl-D-erythritol 4-phosphate (MEP).</text>
</comment>
<comment type="caution">
    <text evidence="6">The sequence shown here is derived from an EMBL/GenBank/DDBJ whole genome shotgun (WGS) entry which is preliminary data.</text>
</comment>
<dbReference type="PANTHER" id="PTHR32125:SF4">
    <property type="entry name" value="2-C-METHYL-D-ERYTHRITOL 4-PHOSPHATE CYTIDYLYLTRANSFERASE, CHLOROPLASTIC"/>
    <property type="match status" value="1"/>
</dbReference>
<dbReference type="EC" id="2.7.7.60" evidence="4"/>
<dbReference type="Proteomes" id="UP000018461">
    <property type="component" value="Unassembled WGS sequence"/>
</dbReference>
<feature type="site" description="Transition state stabilizer" evidence="4">
    <location>
        <position position="54"/>
    </location>
</feature>
<dbReference type="InterPro" id="IPR034683">
    <property type="entry name" value="IspD/TarI"/>
</dbReference>
<sequence>METEKEDRKTDRIEKEENKRTRKDKNESIEKEKKNGAVNRSVTAVILMAGTGKRMHTEEKKQFLPLCGKPLFCASVERFISWLRCEEVLLVVGAEDKETVDGFVEQEGWRKEKKISIVEGGAERFDSVAAALHFIEEKGKPENYVFIHDAARPFFTEDLLEHLYKELQYSKAVIPGIPVKDTIKVERDGVVEKSLDRKTLYAVQTPQVFDFQVLSRAFKSFLPRREEWKDKITDDAMIVEEFSKERIRLIAGEEENIKITVKEDLRFLNEKHKNFFPF</sequence>
<accession>G9WND0</accession>
<keyword evidence="7" id="KW-1185">Reference proteome</keyword>
<reference evidence="6" key="1">
    <citation type="submission" date="2011-08" db="EMBL/GenBank/DDBJ databases">
        <authorList>
            <consortium name="The Broad Institute Genome Sequencing Platform"/>
            <person name="Earl A."/>
            <person name="Ward D."/>
            <person name="Feldgarden M."/>
            <person name="Gevers D."/>
            <person name="Sizova M."/>
            <person name="Hazen A."/>
            <person name="Epstein S."/>
            <person name="Young S.K."/>
            <person name="Zeng Q."/>
            <person name="Gargeya S."/>
            <person name="Fitzgerald M."/>
            <person name="Haas B."/>
            <person name="Abouelleil A."/>
            <person name="Alvarado L."/>
            <person name="Arachchi H.M."/>
            <person name="Berlin A."/>
            <person name="Brown A."/>
            <person name="Chapman S.B."/>
            <person name="Chen Z."/>
            <person name="Dunbar C."/>
            <person name="Freedman E."/>
            <person name="Gearin G."/>
            <person name="Gellesch M."/>
            <person name="Goldberg J."/>
            <person name="Griggs A."/>
            <person name="Gujja S."/>
            <person name="Heiman D."/>
            <person name="Howarth C."/>
            <person name="Larson L."/>
            <person name="Lui A."/>
            <person name="MacDonald P.J.P."/>
            <person name="Montmayeur A."/>
            <person name="Murphy C."/>
            <person name="Neiman D."/>
            <person name="Pearson M."/>
            <person name="Priest M."/>
            <person name="Roberts A."/>
            <person name="Saif S."/>
            <person name="Shea T."/>
            <person name="Shenoy N."/>
            <person name="Sisk P."/>
            <person name="Stolte C."/>
            <person name="Sykes S."/>
            <person name="Wortman J."/>
            <person name="Nusbaum C."/>
            <person name="Birren B."/>
        </authorList>
    </citation>
    <scope>NUCLEOTIDE SEQUENCE</scope>
    <source>
        <strain evidence="6">ACB1</strain>
    </source>
</reference>
<dbReference type="NCBIfam" id="TIGR00453">
    <property type="entry name" value="ispD"/>
    <property type="match status" value="1"/>
</dbReference>
<proteinExistence type="inferred from homology"/>
<reference evidence="6" key="2">
    <citation type="submission" date="2013-03" db="EMBL/GenBank/DDBJ databases">
        <title>The Genome Sequence of Oribacterium sp. ACB1.</title>
        <authorList>
            <consortium name="The Broad Institute Genomics Platform"/>
            <consortium name="The Broad Institute Genome Sequencing Center for Infectious Disease"/>
            <person name="Earl A."/>
            <person name="Ward D."/>
            <person name="Feldgarden M."/>
            <person name="Gevers D."/>
            <person name="Sizova M."/>
            <person name="Hazen A."/>
            <person name="Epstein S."/>
            <person name="Walker B."/>
            <person name="Young S."/>
            <person name="Zeng Q."/>
            <person name="Gargeya S."/>
            <person name="Fitzgerald M."/>
            <person name="Haas B."/>
            <person name="Abouelleil A."/>
            <person name="Allen A.W."/>
            <person name="Alvarado L."/>
            <person name="Arachchi H.M."/>
            <person name="Berlin A.M."/>
            <person name="Chapman S.B."/>
            <person name="Gainer-Dewar J."/>
            <person name="Goldberg J."/>
            <person name="Griggs A."/>
            <person name="Gujja S."/>
            <person name="Hansen M."/>
            <person name="Howarth C."/>
            <person name="Imamovic A."/>
            <person name="Ireland A."/>
            <person name="Larimer J."/>
            <person name="McCowan C."/>
            <person name="Murphy C."/>
            <person name="Pearson M."/>
            <person name="Poon T.W."/>
            <person name="Priest M."/>
            <person name="Roberts A."/>
            <person name="Saif S."/>
            <person name="Shea T."/>
            <person name="Sisk P."/>
            <person name="Sykes S."/>
            <person name="Wortman J."/>
            <person name="Nusbaum C."/>
            <person name="Birren B."/>
        </authorList>
    </citation>
    <scope>NUCLEOTIDE SEQUENCE [LARGE SCALE GENOMIC DNA]</scope>
    <source>
        <strain evidence="6">ACB1</strain>
    </source>
</reference>
<feature type="region of interest" description="Disordered" evidence="5">
    <location>
        <begin position="1"/>
        <end position="34"/>
    </location>
</feature>
<feature type="site" description="Transition state stabilizer" evidence="4">
    <location>
        <position position="61"/>
    </location>
</feature>
<evidence type="ECO:0000256" key="1">
    <source>
        <dbReference type="ARBA" id="ARBA00022679"/>
    </source>
</evidence>
<dbReference type="AlphaFoldDB" id="G9WND0"/>
<dbReference type="InterPro" id="IPR029044">
    <property type="entry name" value="Nucleotide-diphossugar_trans"/>
</dbReference>
<organism evidence="6 7">
    <name type="scientific">Oribacterium parvum ACB1</name>
    <dbReference type="NCBI Taxonomy" id="796943"/>
    <lineage>
        <taxon>Bacteria</taxon>
        <taxon>Bacillati</taxon>
        <taxon>Bacillota</taxon>
        <taxon>Clostridia</taxon>
        <taxon>Lachnospirales</taxon>
        <taxon>Lachnospiraceae</taxon>
        <taxon>Oribacterium</taxon>
    </lineage>
</organism>
<dbReference type="PATRIC" id="fig|796943.3.peg.1273"/>